<accession>A0A1I1M2Q0</accession>
<evidence type="ECO:0000256" key="2">
    <source>
        <dbReference type="SAM" id="SignalP"/>
    </source>
</evidence>
<dbReference type="AlphaFoldDB" id="A0A1I1M2Q0"/>
<dbReference type="GO" id="GO:0005975">
    <property type="term" value="P:carbohydrate metabolic process"/>
    <property type="evidence" value="ECO:0007669"/>
    <property type="project" value="UniProtKB-ARBA"/>
</dbReference>
<proteinExistence type="predicted"/>
<organism evidence="3 4">
    <name type="scientific">Spirosoma endophyticum</name>
    <dbReference type="NCBI Taxonomy" id="662367"/>
    <lineage>
        <taxon>Bacteria</taxon>
        <taxon>Pseudomonadati</taxon>
        <taxon>Bacteroidota</taxon>
        <taxon>Cytophagia</taxon>
        <taxon>Cytophagales</taxon>
        <taxon>Cytophagaceae</taxon>
        <taxon>Spirosoma</taxon>
    </lineage>
</organism>
<dbReference type="OrthoDB" id="7167803at2"/>
<evidence type="ECO:0008006" key="5">
    <source>
        <dbReference type="Google" id="ProtNLM"/>
    </source>
</evidence>
<keyword evidence="2" id="KW-0732">Signal</keyword>
<feature type="chain" id="PRO_5011698508" description="Glycosyl hydrolase family 20, domain 2" evidence="2">
    <location>
        <begin position="26"/>
        <end position="789"/>
    </location>
</feature>
<feature type="signal peptide" evidence="2">
    <location>
        <begin position="1"/>
        <end position="25"/>
    </location>
</feature>
<dbReference type="Proteomes" id="UP000198598">
    <property type="component" value="Unassembled WGS sequence"/>
</dbReference>
<dbReference type="RefSeq" id="WP_093824425.1">
    <property type="nucleotide sequence ID" value="NZ_FOLQ01000002.1"/>
</dbReference>
<dbReference type="GO" id="GO:0016787">
    <property type="term" value="F:hydrolase activity"/>
    <property type="evidence" value="ECO:0007669"/>
    <property type="project" value="UniProtKB-KW"/>
</dbReference>
<protein>
    <recommendedName>
        <fullName evidence="5">Glycosyl hydrolase family 20, domain 2</fullName>
    </recommendedName>
</protein>
<dbReference type="SUPFAM" id="SSF55545">
    <property type="entry name" value="beta-N-acetylhexosaminidase-like domain"/>
    <property type="match status" value="1"/>
</dbReference>
<sequence length="789" mass="89710">MNPCRIVTCLCLFLVLSSARFIPLAAQPINLQRAVMLVSPSVPMPMRQTAPQLLSEEIAKRTGITLNNVANWPHNKPITIAFVLSSDKELLGVSIPVKVEKDRPDVKPEGFRVLSEVNAKGSTLWIIGADARGILFGTGWLLRNLNMATKQLEIPAPIDVASAPAYPIRGHQLGYRTTANSYDAWTVAQFDQYFRELAIFGTNAIEGIPFHEEEKPSPHFKIPAPEMRIKMSEICQKYDLDYWVWTPATFALTDVAKRKAELDLHESFYKACPRLDHIFVPGGDPGDNHPKEVMPFLKDLHTLLIKYHPKAKIWLSLQGFSVEQIDFFYDYLAQNKPDWLAGVVHGPSSPPLAETRYRLPKQYQIRQYPDITHNVRCEFPVERWDQAYALTLGREAPNPRPYFYAKAQAVAAPFTDGFVSYSDGCHDDVNKVVWSMRGWGPDMSIHEILKEYGRFFFGPTLDEATADGIAALEQNWQGPLAENGGVETTFAYWKKLETNNPGLHTNWRWQLFLLRAYYDTYTRRRQLYEQGLEKKANALLARADVKNQGTVMTQALDVINQADKKPASPELRSKIETLCADLFASIGLQTSVPKYKAKGYERGCLLDFVDYPLNNRWWLADEITKVKSLKTKEEQLARLKKIGVWETPGKGSFYDDVSSVSKGPRVKTISDDATDIAWWKDGFSRARLSSQTFQRSPALDYDNLDPGARYVIRVVGFGEALLRVDGKRLEPIQYNREADTVKEWIVPLVATQDGRISVTFDQPEESHLNWRQNSRISDIWLLKETSKDQ</sequence>
<name>A0A1I1M2Q0_9BACT</name>
<dbReference type="Gene3D" id="3.30.379.10">
    <property type="entry name" value="Chitobiase/beta-hexosaminidase domain 2-like"/>
    <property type="match status" value="1"/>
</dbReference>
<keyword evidence="1" id="KW-0378">Hydrolase</keyword>
<evidence type="ECO:0000313" key="4">
    <source>
        <dbReference type="Proteomes" id="UP000198598"/>
    </source>
</evidence>
<gene>
    <name evidence="3" type="ORF">SAMN05216167_102436</name>
</gene>
<keyword evidence="4" id="KW-1185">Reference proteome</keyword>
<evidence type="ECO:0000313" key="3">
    <source>
        <dbReference type="EMBL" id="SFC79644.1"/>
    </source>
</evidence>
<dbReference type="STRING" id="662367.SAMN05216167_102436"/>
<dbReference type="EMBL" id="FOLQ01000002">
    <property type="protein sequence ID" value="SFC79644.1"/>
    <property type="molecule type" value="Genomic_DNA"/>
</dbReference>
<dbReference type="InterPro" id="IPR029018">
    <property type="entry name" value="Hex-like_dom2"/>
</dbReference>
<evidence type="ECO:0000256" key="1">
    <source>
        <dbReference type="ARBA" id="ARBA00022801"/>
    </source>
</evidence>
<reference evidence="3 4" key="1">
    <citation type="submission" date="2016-10" db="EMBL/GenBank/DDBJ databases">
        <authorList>
            <person name="de Groot N.N."/>
        </authorList>
    </citation>
    <scope>NUCLEOTIDE SEQUENCE [LARGE SCALE GENOMIC DNA]</scope>
    <source>
        <strain evidence="3 4">DSM 26130</strain>
    </source>
</reference>